<feature type="region of interest" description="Disordered" evidence="1">
    <location>
        <begin position="1"/>
        <end position="21"/>
    </location>
</feature>
<evidence type="ECO:0008006" key="4">
    <source>
        <dbReference type="Google" id="ProtNLM"/>
    </source>
</evidence>
<protein>
    <recommendedName>
        <fullName evidence="4">HNH endonuclease</fullName>
    </recommendedName>
</protein>
<proteinExistence type="predicted"/>
<comment type="caution">
    <text evidence="2">The sequence shown here is derived from an EMBL/GenBank/DDBJ whole genome shotgun (WGS) entry which is preliminary data.</text>
</comment>
<evidence type="ECO:0000256" key="1">
    <source>
        <dbReference type="SAM" id="MobiDB-lite"/>
    </source>
</evidence>
<evidence type="ECO:0000313" key="3">
    <source>
        <dbReference type="Proteomes" id="UP001458946"/>
    </source>
</evidence>
<organism evidence="2 3">
    <name type="scientific">Deinococcus xinjiangensis</name>
    <dbReference type="NCBI Taxonomy" id="457454"/>
    <lineage>
        <taxon>Bacteria</taxon>
        <taxon>Thermotogati</taxon>
        <taxon>Deinococcota</taxon>
        <taxon>Deinococci</taxon>
        <taxon>Deinococcales</taxon>
        <taxon>Deinococcaceae</taxon>
        <taxon>Deinococcus</taxon>
    </lineage>
</organism>
<dbReference type="PANTHER" id="PTHR37827:SF1">
    <property type="entry name" value="HNH DOMAIN-CONTAINING PROTEIN"/>
    <property type="match status" value="1"/>
</dbReference>
<accession>A0ABP9VE75</accession>
<dbReference type="PANTHER" id="PTHR37827">
    <property type="entry name" value="TUDOR DOMAIN-CONTAINING PROTEIN"/>
    <property type="match status" value="1"/>
</dbReference>
<keyword evidence="3" id="KW-1185">Reference proteome</keyword>
<gene>
    <name evidence="2" type="ORF">Dxin01_01359</name>
</gene>
<reference evidence="2 3" key="1">
    <citation type="submission" date="2024-02" db="EMBL/GenBank/DDBJ databases">
        <title>Deinococcus xinjiangensis NBRC 107630.</title>
        <authorList>
            <person name="Ichikawa N."/>
            <person name="Katano-Makiyama Y."/>
            <person name="Hidaka K."/>
        </authorList>
    </citation>
    <scope>NUCLEOTIDE SEQUENCE [LARGE SCALE GENOMIC DNA]</scope>
    <source>
        <strain evidence="2 3">NBRC 107630</strain>
    </source>
</reference>
<name>A0ABP9VE75_9DEIO</name>
<evidence type="ECO:0000313" key="2">
    <source>
        <dbReference type="EMBL" id="GAA5501623.1"/>
    </source>
</evidence>
<sequence>MIVLARRRPETNWPPPPAPAPRCALCERQTPLLTEHHLIPRSQGRRQGLRHADLPTAPLCAACHKFLHVTFSNAELAGEYASLEALVAHADVQRFLKWIRKQPPTKQVRVRR</sequence>
<dbReference type="Proteomes" id="UP001458946">
    <property type="component" value="Unassembled WGS sequence"/>
</dbReference>
<dbReference type="EMBL" id="BAABRN010000011">
    <property type="protein sequence ID" value="GAA5501623.1"/>
    <property type="molecule type" value="Genomic_DNA"/>
</dbReference>